<reference evidence="3" key="1">
    <citation type="submission" date="2017-08" db="EMBL/GenBank/DDBJ databases">
        <authorList>
            <person name="Polle J.E."/>
            <person name="Barry K."/>
            <person name="Cushman J."/>
            <person name="Schmutz J."/>
            <person name="Tran D."/>
            <person name="Hathwaick L.T."/>
            <person name="Yim W.C."/>
            <person name="Jenkins J."/>
            <person name="Mckie-Krisberg Z.M."/>
            <person name="Prochnik S."/>
            <person name="Lindquist E."/>
            <person name="Dockter R.B."/>
            <person name="Adam C."/>
            <person name="Molina H."/>
            <person name="Bunkerborg J."/>
            <person name="Jin E."/>
            <person name="Buchheim M."/>
            <person name="Magnuson J."/>
        </authorList>
    </citation>
    <scope>NUCLEOTIDE SEQUENCE</scope>
    <source>
        <strain evidence="3">CCAP 19/18</strain>
    </source>
</reference>
<gene>
    <name evidence="3" type="ORF">DUNSADRAFT_6058</name>
</gene>
<dbReference type="SUPFAM" id="SSF54236">
    <property type="entry name" value="Ubiquitin-like"/>
    <property type="match status" value="1"/>
</dbReference>
<name>A0ABQ7GP02_DUNSA</name>
<dbReference type="SMART" id="SM00594">
    <property type="entry name" value="UAS"/>
    <property type="match status" value="1"/>
</dbReference>
<dbReference type="PANTHER" id="PTHR23322:SF6">
    <property type="entry name" value="UBX DOMAIN-CONTAINING PROTEIN 7"/>
    <property type="match status" value="1"/>
</dbReference>
<feature type="compositionally biased region" description="Polar residues" evidence="1">
    <location>
        <begin position="272"/>
        <end position="283"/>
    </location>
</feature>
<proteinExistence type="predicted"/>
<dbReference type="PANTHER" id="PTHR23322">
    <property type="entry name" value="FAS-ASSOCIATED PROTEIN"/>
    <property type="match status" value="1"/>
</dbReference>
<protein>
    <recommendedName>
        <fullName evidence="2">UBX domain-containing protein</fullName>
    </recommendedName>
</protein>
<dbReference type="Pfam" id="PF13899">
    <property type="entry name" value="Thioredoxin_7"/>
    <property type="match status" value="1"/>
</dbReference>
<dbReference type="Gene3D" id="3.10.20.90">
    <property type="entry name" value="Phosphatidylinositol 3-kinase Catalytic Subunit, Chain A, domain 1"/>
    <property type="match status" value="1"/>
</dbReference>
<feature type="domain" description="UBX" evidence="2">
    <location>
        <begin position="380"/>
        <end position="459"/>
    </location>
</feature>
<dbReference type="CDD" id="cd14273">
    <property type="entry name" value="UBA_TAP-C_like"/>
    <property type="match status" value="1"/>
</dbReference>
<evidence type="ECO:0000259" key="2">
    <source>
        <dbReference type="PROSITE" id="PS50033"/>
    </source>
</evidence>
<sequence>MADHNETLANFMAITDCTDDAQAFGILTASDWKLEEAVNLFFASNAGGGSGGGSGAPPKPAVEDEEVQERAPMPAIVDRLVDHPMQFGGRGYASARGLASSSRAQPAVDAFGDFEAAATNRPGNPPRSAALSSLFQAPTGLLFRGDFEGAKAHAAQEGKWLMLNVQDKSEFASHRLNRDTWSNGVLRDMVKGMFVFLQAQAEEEDGVHLVSSYRLRGVPAICIIDPITGTKLFERQGFVDAEQLIEDLVPFMDVGPKDPGAGRLAQVMAVKSRQQPAKQQQRGSEAGAHGRHLTEDEQVAMAVAASMEQGTNHAQPSSSPPEDSGDDEELDEAAVYAAIERENQHRALQEQQRAEELARPPPEKVMQDAEARLPAEPATTDSNACRIAVRLPTGDRAQRRFLKTDSVQALMDLVLSKVPEAAGGRKFDVVASFPGALPLTEMSASLESAGVANSMLVVKWKD</sequence>
<dbReference type="InterPro" id="IPR036249">
    <property type="entry name" value="Thioredoxin-like_sf"/>
</dbReference>
<dbReference type="Proteomes" id="UP000815325">
    <property type="component" value="Unassembled WGS sequence"/>
</dbReference>
<dbReference type="EMBL" id="MU069664">
    <property type="protein sequence ID" value="KAF5836331.1"/>
    <property type="molecule type" value="Genomic_DNA"/>
</dbReference>
<evidence type="ECO:0000256" key="1">
    <source>
        <dbReference type="SAM" id="MobiDB-lite"/>
    </source>
</evidence>
<dbReference type="InterPro" id="IPR029071">
    <property type="entry name" value="Ubiquitin-like_domsf"/>
</dbReference>
<dbReference type="Gene3D" id="3.40.30.10">
    <property type="entry name" value="Glutaredoxin"/>
    <property type="match status" value="1"/>
</dbReference>
<accession>A0ABQ7GP02</accession>
<dbReference type="PROSITE" id="PS50033">
    <property type="entry name" value="UBX"/>
    <property type="match status" value="1"/>
</dbReference>
<dbReference type="SUPFAM" id="SSF46934">
    <property type="entry name" value="UBA-like"/>
    <property type="match status" value="1"/>
</dbReference>
<feature type="region of interest" description="Disordered" evidence="1">
    <location>
        <begin position="48"/>
        <end position="69"/>
    </location>
</feature>
<dbReference type="Pfam" id="PF00789">
    <property type="entry name" value="UBX"/>
    <property type="match status" value="1"/>
</dbReference>
<dbReference type="Gene3D" id="1.10.8.10">
    <property type="entry name" value="DNA helicase RuvA subunit, C-terminal domain"/>
    <property type="match status" value="1"/>
</dbReference>
<comment type="caution">
    <text evidence="3">The sequence shown here is derived from an EMBL/GenBank/DDBJ whole genome shotgun (WGS) entry which is preliminary data.</text>
</comment>
<dbReference type="InterPro" id="IPR009060">
    <property type="entry name" value="UBA-like_sf"/>
</dbReference>
<dbReference type="SUPFAM" id="SSF52833">
    <property type="entry name" value="Thioredoxin-like"/>
    <property type="match status" value="1"/>
</dbReference>
<feature type="region of interest" description="Disordered" evidence="1">
    <location>
        <begin position="268"/>
        <end position="291"/>
    </location>
</feature>
<dbReference type="InterPro" id="IPR050730">
    <property type="entry name" value="UBX_domain-protein"/>
</dbReference>
<evidence type="ECO:0000313" key="4">
    <source>
        <dbReference type="Proteomes" id="UP000815325"/>
    </source>
</evidence>
<dbReference type="InterPro" id="IPR001012">
    <property type="entry name" value="UBX_dom"/>
</dbReference>
<dbReference type="InterPro" id="IPR006577">
    <property type="entry name" value="UAS"/>
</dbReference>
<organism evidence="3 4">
    <name type="scientific">Dunaliella salina</name>
    <name type="common">Green alga</name>
    <name type="synonym">Protococcus salinus</name>
    <dbReference type="NCBI Taxonomy" id="3046"/>
    <lineage>
        <taxon>Eukaryota</taxon>
        <taxon>Viridiplantae</taxon>
        <taxon>Chlorophyta</taxon>
        <taxon>core chlorophytes</taxon>
        <taxon>Chlorophyceae</taxon>
        <taxon>CS clade</taxon>
        <taxon>Chlamydomonadales</taxon>
        <taxon>Dunaliellaceae</taxon>
        <taxon>Dunaliella</taxon>
    </lineage>
</organism>
<keyword evidence="4" id="KW-1185">Reference proteome</keyword>
<evidence type="ECO:0000313" key="3">
    <source>
        <dbReference type="EMBL" id="KAF5836331.1"/>
    </source>
</evidence>
<dbReference type="Pfam" id="PF14555">
    <property type="entry name" value="UBA_4"/>
    <property type="match status" value="1"/>
</dbReference>
<dbReference type="CDD" id="cd02958">
    <property type="entry name" value="UAS"/>
    <property type="match status" value="1"/>
</dbReference>
<dbReference type="CDD" id="cd01767">
    <property type="entry name" value="UBX"/>
    <property type="match status" value="1"/>
</dbReference>
<feature type="region of interest" description="Disordered" evidence="1">
    <location>
        <begin position="307"/>
        <end position="329"/>
    </location>
</feature>